<dbReference type="InterPro" id="IPR018483">
    <property type="entry name" value="Carb_kinase_FGGY_CS"/>
</dbReference>
<dbReference type="PIRSF" id="PIRSF000538">
    <property type="entry name" value="GlpK"/>
    <property type="match status" value="1"/>
</dbReference>
<comment type="similarity">
    <text evidence="1 4">Belongs to the FGGY kinase family.</text>
</comment>
<sequence>MKCIITIELGTNAVRIFAFDLNGSVIGSMKGFYPTFYSQTDYSEQDPEQIFITMLYVLKNLLNEVIHARKYTVASICFSSSMHSLLVVDKNGVPLGNALTWADNRAKKEAREINASPLADTLYASTGTPLHPMSPLLKIAWLRHNEPDKFQRAGKFLSVKSYVIYQLTGAYLIDYSLACATGMMDIRTADWAEEALQYAGISRDQLPQLVSVFAGAGNLKKAYQNSLGITDDTRILVGSSDGCMATLGAGIWNSDKATITIEDSSAVRIAGNHILQDEKKRVFNYLLTDNCFISGGPSNSGSGIFEWFVKQFGDSTGAYDMETCLTTLLEEATKVPPGSEGLLFLPYLLGERAPIWNPDARGCFFGINIQHEKQHFIRATIEGILYEIYSIGRLLMEHRDIKGLSVNGSFATIPFCSQMIADMYNVPVYVTKHNNSVSVGAFLLAATEMGIYRTLDEAAAQVEIDKTYWPQELHHQTYMKYYDIFERLSYKLSDEFARIAELQAHRTQ</sequence>
<keyword evidence="2 4" id="KW-0808">Transferase</keyword>
<gene>
    <name evidence="7" type="ORF">SAMN05421788_11615</name>
</gene>
<dbReference type="Gene3D" id="3.30.420.40">
    <property type="match status" value="2"/>
</dbReference>
<dbReference type="InterPro" id="IPR000577">
    <property type="entry name" value="Carb_kinase_FGGY"/>
</dbReference>
<dbReference type="GO" id="GO:0016773">
    <property type="term" value="F:phosphotransferase activity, alcohol group as acceptor"/>
    <property type="evidence" value="ECO:0007669"/>
    <property type="project" value="InterPro"/>
</dbReference>
<reference evidence="8" key="1">
    <citation type="submission" date="2017-01" db="EMBL/GenBank/DDBJ databases">
        <authorList>
            <person name="Varghese N."/>
            <person name="Submissions S."/>
        </authorList>
    </citation>
    <scope>NUCLEOTIDE SEQUENCE [LARGE SCALE GENOMIC DNA]</scope>
    <source>
        <strain evidence="8">DSM 21054</strain>
    </source>
</reference>
<dbReference type="GO" id="GO:0005975">
    <property type="term" value="P:carbohydrate metabolic process"/>
    <property type="evidence" value="ECO:0007669"/>
    <property type="project" value="InterPro"/>
</dbReference>
<dbReference type="PANTHER" id="PTHR43095:SF2">
    <property type="entry name" value="GLUCONOKINASE"/>
    <property type="match status" value="1"/>
</dbReference>
<dbReference type="InterPro" id="IPR050406">
    <property type="entry name" value="FGGY_Carb_Kinase"/>
</dbReference>
<dbReference type="PANTHER" id="PTHR43095">
    <property type="entry name" value="SUGAR KINASE"/>
    <property type="match status" value="1"/>
</dbReference>
<evidence type="ECO:0000256" key="2">
    <source>
        <dbReference type="ARBA" id="ARBA00022679"/>
    </source>
</evidence>
<dbReference type="SUPFAM" id="SSF53067">
    <property type="entry name" value="Actin-like ATPase domain"/>
    <property type="match status" value="2"/>
</dbReference>
<dbReference type="GO" id="GO:0016301">
    <property type="term" value="F:kinase activity"/>
    <property type="evidence" value="ECO:0007669"/>
    <property type="project" value="UniProtKB-KW"/>
</dbReference>
<keyword evidence="3 4" id="KW-0418">Kinase</keyword>
<dbReference type="OrthoDB" id="9805576at2"/>
<evidence type="ECO:0000259" key="6">
    <source>
        <dbReference type="Pfam" id="PF02782"/>
    </source>
</evidence>
<dbReference type="RefSeq" id="WP_076382691.1">
    <property type="nucleotide sequence ID" value="NZ_AP017422.1"/>
</dbReference>
<dbReference type="PROSITE" id="PS00445">
    <property type="entry name" value="FGGY_KINASES_2"/>
    <property type="match status" value="1"/>
</dbReference>
<evidence type="ECO:0000256" key="4">
    <source>
        <dbReference type="RuleBase" id="RU003733"/>
    </source>
</evidence>
<dbReference type="Proteomes" id="UP000186917">
    <property type="component" value="Unassembled WGS sequence"/>
</dbReference>
<dbReference type="CDD" id="cd07770">
    <property type="entry name" value="ASKHA_NBD_FGGY_GntK"/>
    <property type="match status" value="1"/>
</dbReference>
<dbReference type="InterPro" id="IPR018484">
    <property type="entry name" value="FGGY_N"/>
</dbReference>
<dbReference type="STRING" id="477680.SAMN05421788_11615"/>
<evidence type="ECO:0000256" key="1">
    <source>
        <dbReference type="ARBA" id="ARBA00009156"/>
    </source>
</evidence>
<dbReference type="EMBL" id="FTOR01000016">
    <property type="protein sequence ID" value="SIT34371.1"/>
    <property type="molecule type" value="Genomic_DNA"/>
</dbReference>
<evidence type="ECO:0000259" key="5">
    <source>
        <dbReference type="Pfam" id="PF00370"/>
    </source>
</evidence>
<evidence type="ECO:0000313" key="8">
    <source>
        <dbReference type="Proteomes" id="UP000186917"/>
    </source>
</evidence>
<dbReference type="AlphaFoldDB" id="A0A173MH75"/>
<accession>A0A173MH75</accession>
<name>A0A173MH75_9BACT</name>
<dbReference type="InterPro" id="IPR018485">
    <property type="entry name" value="FGGY_C"/>
</dbReference>
<feature type="domain" description="Carbohydrate kinase FGGY N-terminal" evidence="5">
    <location>
        <begin position="4"/>
        <end position="248"/>
    </location>
</feature>
<organism evidence="7 8">
    <name type="scientific">Filimonas lacunae</name>
    <dbReference type="NCBI Taxonomy" id="477680"/>
    <lineage>
        <taxon>Bacteria</taxon>
        <taxon>Pseudomonadati</taxon>
        <taxon>Bacteroidota</taxon>
        <taxon>Chitinophagia</taxon>
        <taxon>Chitinophagales</taxon>
        <taxon>Chitinophagaceae</taxon>
        <taxon>Filimonas</taxon>
    </lineage>
</organism>
<keyword evidence="8" id="KW-1185">Reference proteome</keyword>
<evidence type="ECO:0000256" key="3">
    <source>
        <dbReference type="ARBA" id="ARBA00022777"/>
    </source>
</evidence>
<protein>
    <submittedName>
        <fullName evidence="7">Gluconate kinase, FGGY family</fullName>
    </submittedName>
</protein>
<proteinExistence type="inferred from homology"/>
<dbReference type="InterPro" id="IPR043129">
    <property type="entry name" value="ATPase_NBD"/>
</dbReference>
<dbReference type="KEGG" id="fln:FLA_2801"/>
<dbReference type="Pfam" id="PF02782">
    <property type="entry name" value="FGGY_C"/>
    <property type="match status" value="1"/>
</dbReference>
<dbReference type="Pfam" id="PF00370">
    <property type="entry name" value="FGGY_N"/>
    <property type="match status" value="1"/>
</dbReference>
<feature type="domain" description="Carbohydrate kinase FGGY C-terminal" evidence="6">
    <location>
        <begin position="298"/>
        <end position="447"/>
    </location>
</feature>
<evidence type="ECO:0000313" key="7">
    <source>
        <dbReference type="EMBL" id="SIT34371.1"/>
    </source>
</evidence>